<dbReference type="InterPro" id="IPR022669">
    <property type="entry name" value="Ribosomal_uL2_C"/>
</dbReference>
<dbReference type="FunFam" id="4.10.950.10:FF:000001">
    <property type="entry name" value="50S ribosomal protein L2"/>
    <property type="match status" value="1"/>
</dbReference>
<dbReference type="Gene3D" id="2.40.50.140">
    <property type="entry name" value="Nucleic acid-binding proteins"/>
    <property type="match status" value="1"/>
</dbReference>
<feature type="domain" description="Large ribosomal subunit protein uL2 C-terminal" evidence="9">
    <location>
        <begin position="124"/>
        <end position="253"/>
    </location>
</feature>
<evidence type="ECO:0000256" key="1">
    <source>
        <dbReference type="ARBA" id="ARBA00005636"/>
    </source>
</evidence>
<reference evidence="11 12" key="1">
    <citation type="journal article" date="2016" name="Nat. Commun.">
        <title>Thousands of microbial genomes shed light on interconnected biogeochemical processes in an aquifer system.</title>
        <authorList>
            <person name="Anantharaman K."/>
            <person name="Brown C.T."/>
            <person name="Hug L.A."/>
            <person name="Sharon I."/>
            <person name="Castelle C.J."/>
            <person name="Probst A.J."/>
            <person name="Thomas B.C."/>
            <person name="Singh A."/>
            <person name="Wilkins M.J."/>
            <person name="Karaoz U."/>
            <person name="Brodie E.L."/>
            <person name="Williams K.H."/>
            <person name="Hubbard S.S."/>
            <person name="Banfield J.F."/>
        </authorList>
    </citation>
    <scope>NUCLEOTIDE SEQUENCE [LARGE SCALE GENOMIC DNA]</scope>
</reference>
<evidence type="ECO:0000256" key="4">
    <source>
        <dbReference type="ARBA" id="ARBA00022980"/>
    </source>
</evidence>
<feature type="region of interest" description="Disordered" evidence="8">
    <location>
        <begin position="225"/>
        <end position="253"/>
    </location>
</feature>
<evidence type="ECO:0000259" key="10">
    <source>
        <dbReference type="SMART" id="SM01383"/>
    </source>
</evidence>
<dbReference type="GO" id="GO:0016740">
    <property type="term" value="F:transferase activity"/>
    <property type="evidence" value="ECO:0007669"/>
    <property type="project" value="InterPro"/>
</dbReference>
<evidence type="ECO:0000256" key="8">
    <source>
        <dbReference type="SAM" id="MobiDB-lite"/>
    </source>
</evidence>
<comment type="caution">
    <text evidence="11">The sequence shown here is derived from an EMBL/GenBank/DDBJ whole genome shotgun (WGS) entry which is preliminary data.</text>
</comment>
<evidence type="ECO:0000256" key="3">
    <source>
        <dbReference type="ARBA" id="ARBA00022884"/>
    </source>
</evidence>
<dbReference type="InterPro" id="IPR002171">
    <property type="entry name" value="Ribosomal_uL2"/>
</dbReference>
<dbReference type="GO" id="GO:0003735">
    <property type="term" value="F:structural constituent of ribosome"/>
    <property type="evidence" value="ECO:0007669"/>
    <property type="project" value="InterPro"/>
</dbReference>
<dbReference type="EMBL" id="MEUA01000019">
    <property type="protein sequence ID" value="OGC15529.1"/>
    <property type="molecule type" value="Genomic_DNA"/>
</dbReference>
<dbReference type="PROSITE" id="PS00467">
    <property type="entry name" value="RIBOSOMAL_L2"/>
    <property type="match status" value="1"/>
</dbReference>
<proteinExistence type="inferred from homology"/>
<dbReference type="Gene3D" id="2.30.30.30">
    <property type="match status" value="1"/>
</dbReference>
<dbReference type="SMART" id="SM01383">
    <property type="entry name" value="Ribosomal_L2"/>
    <property type="match status" value="1"/>
</dbReference>
<dbReference type="GO" id="GO:0002181">
    <property type="term" value="P:cytoplasmic translation"/>
    <property type="evidence" value="ECO:0007669"/>
    <property type="project" value="TreeGrafter"/>
</dbReference>
<dbReference type="InterPro" id="IPR012340">
    <property type="entry name" value="NA-bd_OB-fold"/>
</dbReference>
<dbReference type="GO" id="GO:0015934">
    <property type="term" value="C:large ribosomal subunit"/>
    <property type="evidence" value="ECO:0007669"/>
    <property type="project" value="InterPro"/>
</dbReference>
<dbReference type="Pfam" id="PF03947">
    <property type="entry name" value="Ribosomal_L2_C"/>
    <property type="match status" value="1"/>
</dbReference>
<organism evidence="11 12">
    <name type="scientific">candidate division WOR-1 bacterium RIFOXYB2_FULL_36_35</name>
    <dbReference type="NCBI Taxonomy" id="1802578"/>
    <lineage>
        <taxon>Bacteria</taxon>
        <taxon>Bacillati</taxon>
        <taxon>Saganbacteria</taxon>
    </lineage>
</organism>
<dbReference type="PANTHER" id="PTHR13691:SF5">
    <property type="entry name" value="LARGE RIBOSOMAL SUBUNIT PROTEIN UL2M"/>
    <property type="match status" value="1"/>
</dbReference>
<keyword evidence="4 7" id="KW-0689">Ribosomal protein</keyword>
<dbReference type="Pfam" id="PF00181">
    <property type="entry name" value="Ribosomal_L2_N"/>
    <property type="match status" value="1"/>
</dbReference>
<gene>
    <name evidence="7" type="primary">rplB</name>
    <name evidence="11" type="ORF">A2290_03975</name>
</gene>
<keyword evidence="3 7" id="KW-0694">RNA-binding</keyword>
<dbReference type="NCBIfam" id="TIGR01171">
    <property type="entry name" value="rplB_bact"/>
    <property type="match status" value="1"/>
</dbReference>
<dbReference type="InterPro" id="IPR005880">
    <property type="entry name" value="Ribosomal_uL2_bac/org-type"/>
</dbReference>
<dbReference type="Gene3D" id="4.10.950.10">
    <property type="entry name" value="Ribosomal protein L2, domain 3"/>
    <property type="match status" value="1"/>
</dbReference>
<dbReference type="PIRSF" id="PIRSF002158">
    <property type="entry name" value="Ribosomal_L2"/>
    <property type="match status" value="1"/>
</dbReference>
<sequence length="276" mass="30518">MTLQQKRPTSPGTRFQIVDNYDDITKFSPEKSLCVKLAKKSGRGFKGRISSRHRGGGAKRIYRLIDFKRNKENISAVVMGIEYDPNRNVRIALVEYKDKEKRYILAPLGLKVGDNVESGSEAEVKVGNSLPLKNIPVGSVIHNVELKPGRGGQFARSAGAQINLLAKEGDYAILRLPSGEQRMVHITCKATIGQLGNIDHKNISRGKAGKTRHMGRRPYVRGAAMNPCDHPHGGGEGRAGIGRSGPLSKWGKKTLGYKTRRGKRVSDRFILRRRKG</sequence>
<evidence type="ECO:0000256" key="6">
    <source>
        <dbReference type="ARBA" id="ARBA00035242"/>
    </source>
</evidence>
<dbReference type="InterPro" id="IPR014722">
    <property type="entry name" value="Rib_uL2_dom2"/>
</dbReference>
<comment type="subunit">
    <text evidence="7">Part of the 50S ribosomal subunit. Forms a bridge to the 30S subunit in the 70S ribosome.</text>
</comment>
<keyword evidence="2 7" id="KW-0699">rRNA-binding</keyword>
<name>A0A1F4S558_UNCSA</name>
<dbReference type="HAMAP" id="MF_01320_B">
    <property type="entry name" value="Ribosomal_uL2_B"/>
    <property type="match status" value="1"/>
</dbReference>
<evidence type="ECO:0000259" key="9">
    <source>
        <dbReference type="SMART" id="SM01382"/>
    </source>
</evidence>
<dbReference type="InterPro" id="IPR014726">
    <property type="entry name" value="Ribosomal_uL2_dom3"/>
</dbReference>
<dbReference type="SUPFAM" id="SSF50104">
    <property type="entry name" value="Translation proteins SH3-like domain"/>
    <property type="match status" value="1"/>
</dbReference>
<comment type="function">
    <text evidence="7">One of the primary rRNA binding proteins. Required for association of the 30S and 50S subunits to form the 70S ribosome, for tRNA binding and peptide bond formation. It has been suggested to have peptidyltransferase activity; this is somewhat controversial. Makes several contacts with the 16S rRNA in the 70S ribosome.</text>
</comment>
<protein>
    <recommendedName>
        <fullName evidence="6 7">Large ribosomal subunit protein uL2</fullName>
    </recommendedName>
</protein>
<dbReference type="SUPFAM" id="SSF50249">
    <property type="entry name" value="Nucleic acid-binding proteins"/>
    <property type="match status" value="1"/>
</dbReference>
<comment type="similarity">
    <text evidence="1 7">Belongs to the universal ribosomal protein uL2 family.</text>
</comment>
<dbReference type="AlphaFoldDB" id="A0A1F4S558"/>
<evidence type="ECO:0000313" key="12">
    <source>
        <dbReference type="Proteomes" id="UP000177905"/>
    </source>
</evidence>
<dbReference type="InterPro" id="IPR008991">
    <property type="entry name" value="Translation_prot_SH3-like_sf"/>
</dbReference>
<keyword evidence="5 7" id="KW-0687">Ribonucleoprotein</keyword>
<dbReference type="FunFam" id="2.30.30.30:FF:000001">
    <property type="entry name" value="50S ribosomal protein L2"/>
    <property type="match status" value="1"/>
</dbReference>
<accession>A0A1F4S558</accession>
<feature type="domain" description="Large ribosomal subunit protein uL2 RNA-binding" evidence="10">
    <location>
        <begin position="42"/>
        <end position="118"/>
    </location>
</feature>
<evidence type="ECO:0000256" key="5">
    <source>
        <dbReference type="ARBA" id="ARBA00023274"/>
    </source>
</evidence>
<dbReference type="Proteomes" id="UP000177905">
    <property type="component" value="Unassembled WGS sequence"/>
</dbReference>
<evidence type="ECO:0000313" key="11">
    <source>
        <dbReference type="EMBL" id="OGC15529.1"/>
    </source>
</evidence>
<dbReference type="InterPro" id="IPR022666">
    <property type="entry name" value="Ribosomal_uL2_RNA-bd_dom"/>
</dbReference>
<evidence type="ECO:0000256" key="2">
    <source>
        <dbReference type="ARBA" id="ARBA00022730"/>
    </source>
</evidence>
<dbReference type="InterPro" id="IPR022671">
    <property type="entry name" value="Ribosomal_uL2_CS"/>
</dbReference>
<dbReference type="GO" id="GO:0019843">
    <property type="term" value="F:rRNA binding"/>
    <property type="evidence" value="ECO:0007669"/>
    <property type="project" value="UniProtKB-UniRule"/>
</dbReference>
<dbReference type="SMART" id="SM01382">
    <property type="entry name" value="Ribosomal_L2_C"/>
    <property type="match status" value="1"/>
</dbReference>
<dbReference type="PANTHER" id="PTHR13691">
    <property type="entry name" value="RIBOSOMAL PROTEIN L2"/>
    <property type="match status" value="1"/>
</dbReference>
<evidence type="ECO:0000256" key="7">
    <source>
        <dbReference type="HAMAP-Rule" id="MF_01320"/>
    </source>
</evidence>